<dbReference type="InterPro" id="IPR005467">
    <property type="entry name" value="His_kinase_dom"/>
</dbReference>
<feature type="transmembrane region" description="Helical" evidence="11">
    <location>
        <begin position="151"/>
        <end position="172"/>
    </location>
</feature>
<evidence type="ECO:0000259" key="13">
    <source>
        <dbReference type="PROSITE" id="PS50885"/>
    </source>
</evidence>
<evidence type="ECO:0000313" key="15">
    <source>
        <dbReference type="Proteomes" id="UP000435304"/>
    </source>
</evidence>
<evidence type="ECO:0000256" key="4">
    <source>
        <dbReference type="ARBA" id="ARBA00022553"/>
    </source>
</evidence>
<evidence type="ECO:0000256" key="3">
    <source>
        <dbReference type="ARBA" id="ARBA00012438"/>
    </source>
</evidence>
<dbReference type="SMART" id="SM00387">
    <property type="entry name" value="HATPase_c"/>
    <property type="match status" value="1"/>
</dbReference>
<evidence type="ECO:0000313" key="14">
    <source>
        <dbReference type="EMBL" id="MVA75089.1"/>
    </source>
</evidence>
<evidence type="ECO:0000256" key="2">
    <source>
        <dbReference type="ARBA" id="ARBA00004236"/>
    </source>
</evidence>
<protein>
    <recommendedName>
        <fullName evidence="3">histidine kinase</fullName>
        <ecNumber evidence="3">2.7.13.3</ecNumber>
    </recommendedName>
</protein>
<evidence type="ECO:0000256" key="11">
    <source>
        <dbReference type="SAM" id="Phobius"/>
    </source>
</evidence>
<feature type="domain" description="Histidine kinase" evidence="12">
    <location>
        <begin position="237"/>
        <end position="433"/>
    </location>
</feature>
<comment type="subcellular location">
    <subcellularLocation>
        <location evidence="2">Cell membrane</location>
    </subcellularLocation>
</comment>
<dbReference type="AlphaFoldDB" id="A0A6A9V073"/>
<keyword evidence="15" id="KW-1185">Reference proteome</keyword>
<evidence type="ECO:0000256" key="8">
    <source>
        <dbReference type="ARBA" id="ARBA00022989"/>
    </source>
</evidence>
<dbReference type="InterPro" id="IPR003594">
    <property type="entry name" value="HATPase_dom"/>
</dbReference>
<sequence length="438" mass="45908">MRRRLVWMVAATTSLVLIATLVPMAVLIQRYAQEDALARVGLEVQAIESVVAFRERADLTVFIDDLNAQQPGTRVTVLFDDGDAIGPDRDPGPDVARALASGQAITDTTEEGIEVLVPVTYSAGQERGAEQVAGAVIRVVLVETALASDVALAWSILAVLALALLGLALLVADRLARTVVTSVGGLAATAGQLEAGDLSARATPSGPPEVREVGQALNRLADRIQELLAAEREHAADLSHRLRTPLTALRLEAEDLPEGHRERVGAAVATLGAYVDAVISEARRPDREGLNPGCDATAVVAERADFWSALAEDQQRPMTVRLPDGPRPVRVPEEDLAAAVDVLLENVFAHTDEGVAVTVQLTDRPDGLTRLVVADSGPGIDPELLARGETGGLSTGLGLDIARRTAERSGGGLSLGARPDGGAQVELVLGPAEAPLPR</sequence>
<dbReference type="Gene3D" id="1.10.287.130">
    <property type="match status" value="1"/>
</dbReference>
<accession>A0A6A9V073</accession>
<name>A0A6A9V073_9ACTN</name>
<dbReference type="Pfam" id="PF00672">
    <property type="entry name" value="HAMP"/>
    <property type="match status" value="1"/>
</dbReference>
<evidence type="ECO:0000256" key="5">
    <source>
        <dbReference type="ARBA" id="ARBA00022679"/>
    </source>
</evidence>
<keyword evidence="9" id="KW-0902">Two-component regulatory system</keyword>
<dbReference type="Pfam" id="PF02518">
    <property type="entry name" value="HATPase_c"/>
    <property type="match status" value="1"/>
</dbReference>
<dbReference type="EC" id="2.7.13.3" evidence="3"/>
<evidence type="ECO:0000256" key="10">
    <source>
        <dbReference type="ARBA" id="ARBA00023136"/>
    </source>
</evidence>
<keyword evidence="5" id="KW-0808">Transferase</keyword>
<keyword evidence="7" id="KW-0418">Kinase</keyword>
<feature type="domain" description="HAMP" evidence="13">
    <location>
        <begin position="177"/>
        <end position="229"/>
    </location>
</feature>
<dbReference type="SUPFAM" id="SSF55874">
    <property type="entry name" value="ATPase domain of HSP90 chaperone/DNA topoisomerase II/histidine kinase"/>
    <property type="match status" value="1"/>
</dbReference>
<dbReference type="PROSITE" id="PS50885">
    <property type="entry name" value="HAMP"/>
    <property type="match status" value="1"/>
</dbReference>
<reference evidence="14 15" key="1">
    <citation type="submission" date="2019-12" db="EMBL/GenBank/DDBJ databases">
        <title>Auraticoccus cholistani sp. nov., an actinomycete isolated from soil of Cholistan desert.</title>
        <authorList>
            <person name="Cheema M.T."/>
        </authorList>
    </citation>
    <scope>NUCLEOTIDE SEQUENCE [LARGE SCALE GENOMIC DNA]</scope>
    <source>
        <strain evidence="14 15">F435</strain>
    </source>
</reference>
<proteinExistence type="predicted"/>
<dbReference type="InterPro" id="IPR003661">
    <property type="entry name" value="HisK_dim/P_dom"/>
</dbReference>
<dbReference type="InterPro" id="IPR036097">
    <property type="entry name" value="HisK_dim/P_sf"/>
</dbReference>
<keyword evidence="4" id="KW-0597">Phosphoprotein</keyword>
<dbReference type="GO" id="GO:0005886">
    <property type="term" value="C:plasma membrane"/>
    <property type="evidence" value="ECO:0007669"/>
    <property type="project" value="UniProtKB-SubCell"/>
</dbReference>
<evidence type="ECO:0000256" key="1">
    <source>
        <dbReference type="ARBA" id="ARBA00000085"/>
    </source>
</evidence>
<gene>
    <name evidence="14" type="ORF">GC722_03460</name>
</gene>
<dbReference type="PROSITE" id="PS50109">
    <property type="entry name" value="HIS_KIN"/>
    <property type="match status" value="1"/>
</dbReference>
<dbReference type="InterPro" id="IPR003660">
    <property type="entry name" value="HAMP_dom"/>
</dbReference>
<dbReference type="PANTHER" id="PTHR45436:SF5">
    <property type="entry name" value="SENSOR HISTIDINE KINASE TRCS"/>
    <property type="match status" value="1"/>
</dbReference>
<keyword evidence="10 11" id="KW-0472">Membrane</keyword>
<dbReference type="RefSeq" id="WP_197429746.1">
    <property type="nucleotide sequence ID" value="NZ_WPCU01000004.1"/>
</dbReference>
<dbReference type="InterPro" id="IPR050428">
    <property type="entry name" value="TCS_sensor_his_kinase"/>
</dbReference>
<dbReference type="CDD" id="cd06225">
    <property type="entry name" value="HAMP"/>
    <property type="match status" value="1"/>
</dbReference>
<dbReference type="EMBL" id="WPCU01000004">
    <property type="protein sequence ID" value="MVA75089.1"/>
    <property type="molecule type" value="Genomic_DNA"/>
</dbReference>
<dbReference type="PANTHER" id="PTHR45436">
    <property type="entry name" value="SENSOR HISTIDINE KINASE YKOH"/>
    <property type="match status" value="1"/>
</dbReference>
<evidence type="ECO:0000256" key="9">
    <source>
        <dbReference type="ARBA" id="ARBA00023012"/>
    </source>
</evidence>
<feature type="transmembrane region" description="Helical" evidence="11">
    <location>
        <begin position="5"/>
        <end position="28"/>
    </location>
</feature>
<organism evidence="14 15">
    <name type="scientific">Auraticoccus cholistanensis</name>
    <dbReference type="NCBI Taxonomy" id="2656650"/>
    <lineage>
        <taxon>Bacteria</taxon>
        <taxon>Bacillati</taxon>
        <taxon>Actinomycetota</taxon>
        <taxon>Actinomycetes</taxon>
        <taxon>Propionibacteriales</taxon>
        <taxon>Propionibacteriaceae</taxon>
        <taxon>Auraticoccus</taxon>
    </lineage>
</organism>
<dbReference type="SUPFAM" id="SSF47384">
    <property type="entry name" value="Homodimeric domain of signal transducing histidine kinase"/>
    <property type="match status" value="1"/>
</dbReference>
<comment type="caution">
    <text evidence="14">The sequence shown here is derived from an EMBL/GenBank/DDBJ whole genome shotgun (WGS) entry which is preliminary data.</text>
</comment>
<dbReference type="InterPro" id="IPR004358">
    <property type="entry name" value="Sig_transdc_His_kin-like_C"/>
</dbReference>
<dbReference type="Proteomes" id="UP000435304">
    <property type="component" value="Unassembled WGS sequence"/>
</dbReference>
<evidence type="ECO:0000256" key="7">
    <source>
        <dbReference type="ARBA" id="ARBA00022777"/>
    </source>
</evidence>
<dbReference type="SMART" id="SM00304">
    <property type="entry name" value="HAMP"/>
    <property type="match status" value="1"/>
</dbReference>
<dbReference type="GO" id="GO:0000155">
    <property type="term" value="F:phosphorelay sensor kinase activity"/>
    <property type="evidence" value="ECO:0007669"/>
    <property type="project" value="InterPro"/>
</dbReference>
<dbReference type="InterPro" id="IPR036890">
    <property type="entry name" value="HATPase_C_sf"/>
</dbReference>
<dbReference type="CDD" id="cd00082">
    <property type="entry name" value="HisKA"/>
    <property type="match status" value="1"/>
</dbReference>
<keyword evidence="6 11" id="KW-0812">Transmembrane</keyword>
<comment type="catalytic activity">
    <reaction evidence="1">
        <text>ATP + protein L-histidine = ADP + protein N-phospho-L-histidine.</text>
        <dbReference type="EC" id="2.7.13.3"/>
    </reaction>
</comment>
<evidence type="ECO:0000259" key="12">
    <source>
        <dbReference type="PROSITE" id="PS50109"/>
    </source>
</evidence>
<dbReference type="Gene3D" id="3.30.565.10">
    <property type="entry name" value="Histidine kinase-like ATPase, C-terminal domain"/>
    <property type="match status" value="1"/>
</dbReference>
<evidence type="ECO:0000256" key="6">
    <source>
        <dbReference type="ARBA" id="ARBA00022692"/>
    </source>
</evidence>
<keyword evidence="8 11" id="KW-1133">Transmembrane helix</keyword>
<dbReference type="PRINTS" id="PR00344">
    <property type="entry name" value="BCTRLSENSOR"/>
</dbReference>